<dbReference type="Proteomes" id="UP000190667">
    <property type="component" value="Unassembled WGS sequence"/>
</dbReference>
<dbReference type="PANTHER" id="PTHR23514">
    <property type="entry name" value="BYPASS OF STOP CODON PROTEIN 6"/>
    <property type="match status" value="1"/>
</dbReference>
<reference evidence="7 8" key="1">
    <citation type="submission" date="2016-12" db="EMBL/GenBank/DDBJ databases">
        <title>Izhakiella australiana sp. nov. of genus Izhakiella isolated from Australian desert.</title>
        <authorList>
            <person name="Ji M."/>
        </authorList>
    </citation>
    <scope>NUCLEOTIDE SEQUENCE [LARGE SCALE GENOMIC DNA]</scope>
    <source>
        <strain evidence="7 8">D4N98</strain>
    </source>
</reference>
<dbReference type="GO" id="GO:0016020">
    <property type="term" value="C:membrane"/>
    <property type="evidence" value="ECO:0007669"/>
    <property type="project" value="UniProtKB-SubCell"/>
</dbReference>
<dbReference type="GO" id="GO:0022857">
    <property type="term" value="F:transmembrane transporter activity"/>
    <property type="evidence" value="ECO:0007669"/>
    <property type="project" value="InterPro"/>
</dbReference>
<keyword evidence="4 5" id="KW-0472">Membrane</keyword>
<keyword evidence="3 5" id="KW-1133">Transmembrane helix</keyword>
<feature type="transmembrane region" description="Helical" evidence="5">
    <location>
        <begin position="91"/>
        <end position="111"/>
    </location>
</feature>
<gene>
    <name evidence="7" type="ORF">BTJ39_19335</name>
</gene>
<dbReference type="PROSITE" id="PS50850">
    <property type="entry name" value="MFS"/>
    <property type="match status" value="1"/>
</dbReference>
<feature type="transmembrane region" description="Helical" evidence="5">
    <location>
        <begin position="352"/>
        <end position="371"/>
    </location>
</feature>
<feature type="transmembrane region" description="Helical" evidence="5">
    <location>
        <begin position="267"/>
        <end position="286"/>
    </location>
</feature>
<comment type="subcellular location">
    <subcellularLocation>
        <location evidence="1">Membrane</location>
        <topology evidence="1">Multi-pass membrane protein</topology>
    </subcellularLocation>
</comment>
<evidence type="ECO:0000313" key="8">
    <source>
        <dbReference type="Proteomes" id="UP000190667"/>
    </source>
</evidence>
<dbReference type="Gene3D" id="1.20.1250.20">
    <property type="entry name" value="MFS general substrate transporter like domains"/>
    <property type="match status" value="2"/>
</dbReference>
<feature type="domain" description="Major facilitator superfamily (MFS) profile" evidence="6">
    <location>
        <begin position="200"/>
        <end position="378"/>
    </location>
</feature>
<evidence type="ECO:0000256" key="4">
    <source>
        <dbReference type="ARBA" id="ARBA00023136"/>
    </source>
</evidence>
<evidence type="ECO:0000313" key="7">
    <source>
        <dbReference type="EMBL" id="OON38022.1"/>
    </source>
</evidence>
<protein>
    <submittedName>
        <fullName evidence="7">MFS transporter</fullName>
    </submittedName>
</protein>
<feature type="transmembrane region" description="Helical" evidence="5">
    <location>
        <begin position="325"/>
        <end position="346"/>
    </location>
</feature>
<feature type="transmembrane region" description="Helical" evidence="5">
    <location>
        <begin position="40"/>
        <end position="61"/>
    </location>
</feature>
<dbReference type="InterPro" id="IPR036259">
    <property type="entry name" value="MFS_trans_sf"/>
</dbReference>
<feature type="transmembrane region" description="Helical" evidence="5">
    <location>
        <begin position="159"/>
        <end position="178"/>
    </location>
</feature>
<keyword evidence="2 5" id="KW-0812">Transmembrane</keyword>
<dbReference type="SUPFAM" id="SSF103473">
    <property type="entry name" value="MFS general substrate transporter"/>
    <property type="match status" value="1"/>
</dbReference>
<dbReference type="STRING" id="1926881.BTJ39_19335"/>
<feature type="transmembrane region" description="Helical" evidence="5">
    <location>
        <begin position="239"/>
        <end position="255"/>
    </location>
</feature>
<sequence length="378" mass="39106">MSGALATRAVFFITGTAIGLWAALVPFAQQRTGAEANQLGALLLCLGAGSLVSMSGSGPLIGRFGCRAVILAATLLYCLLLPVLATADELWLLGLALFVFGMGIGLTDVAMNVQGAIVEQMSGKPLMSGFHCLWSIGGIAGSAGGALLFRFGLSTLTSTVLAIIITALVLLLVSPGLLRFGNHESSAAEKSAGRFRPGFTLILLALMTMLSFMAEGAVIDWSGIFMTTERGLDVRNAGWSFAVFSIAMSVLRLTGDAVVKRLGRKTVLVGGGLLAMAGYLLVVLAPDWLLSLGGFALIGIGAANIVPILVTLAGQEKGMPVNMSVAVVTTLGYFGVLGGPALLGWVAHYTNLYTAFTLLSAGFAMIAVAALKLRYPTN</sequence>
<dbReference type="InterPro" id="IPR020846">
    <property type="entry name" value="MFS_dom"/>
</dbReference>
<name>A0A1S8YGJ2_9GAMM</name>
<proteinExistence type="predicted"/>
<evidence type="ECO:0000256" key="2">
    <source>
        <dbReference type="ARBA" id="ARBA00022692"/>
    </source>
</evidence>
<keyword evidence="8" id="KW-1185">Reference proteome</keyword>
<feature type="transmembrane region" description="Helical" evidence="5">
    <location>
        <begin position="132"/>
        <end position="153"/>
    </location>
</feature>
<organism evidence="7 8">
    <name type="scientific">Izhakiella australiensis</name>
    <dbReference type="NCBI Taxonomy" id="1926881"/>
    <lineage>
        <taxon>Bacteria</taxon>
        <taxon>Pseudomonadati</taxon>
        <taxon>Pseudomonadota</taxon>
        <taxon>Gammaproteobacteria</taxon>
        <taxon>Enterobacterales</taxon>
        <taxon>Erwiniaceae</taxon>
        <taxon>Izhakiella</taxon>
    </lineage>
</organism>
<dbReference type="Pfam" id="PF07690">
    <property type="entry name" value="MFS_1"/>
    <property type="match status" value="1"/>
</dbReference>
<feature type="transmembrane region" description="Helical" evidence="5">
    <location>
        <begin position="9"/>
        <end position="28"/>
    </location>
</feature>
<comment type="caution">
    <text evidence="7">The sequence shown here is derived from an EMBL/GenBank/DDBJ whole genome shotgun (WGS) entry which is preliminary data.</text>
</comment>
<evidence type="ECO:0000259" key="6">
    <source>
        <dbReference type="PROSITE" id="PS50850"/>
    </source>
</evidence>
<dbReference type="PANTHER" id="PTHR23514:SF13">
    <property type="entry name" value="INNER MEMBRANE PROTEIN YBJJ"/>
    <property type="match status" value="1"/>
</dbReference>
<evidence type="ECO:0000256" key="5">
    <source>
        <dbReference type="SAM" id="Phobius"/>
    </source>
</evidence>
<evidence type="ECO:0000256" key="1">
    <source>
        <dbReference type="ARBA" id="ARBA00004141"/>
    </source>
</evidence>
<feature type="transmembrane region" description="Helical" evidence="5">
    <location>
        <begin position="199"/>
        <end position="219"/>
    </location>
</feature>
<dbReference type="EMBL" id="MRUL01000018">
    <property type="protein sequence ID" value="OON38022.1"/>
    <property type="molecule type" value="Genomic_DNA"/>
</dbReference>
<feature type="transmembrane region" description="Helical" evidence="5">
    <location>
        <begin position="68"/>
        <end position="85"/>
    </location>
</feature>
<evidence type="ECO:0000256" key="3">
    <source>
        <dbReference type="ARBA" id="ARBA00022989"/>
    </source>
</evidence>
<feature type="transmembrane region" description="Helical" evidence="5">
    <location>
        <begin position="292"/>
        <end position="313"/>
    </location>
</feature>
<dbReference type="AlphaFoldDB" id="A0A1S8YGJ2"/>
<dbReference type="CDD" id="cd17393">
    <property type="entry name" value="MFS_MosC_like"/>
    <property type="match status" value="1"/>
</dbReference>
<dbReference type="InterPro" id="IPR011701">
    <property type="entry name" value="MFS"/>
</dbReference>
<dbReference type="InterPro" id="IPR051788">
    <property type="entry name" value="MFS_Transporter"/>
</dbReference>
<accession>A0A1S8YGJ2</accession>